<dbReference type="EMBL" id="BJFL01000001">
    <property type="protein sequence ID" value="GDY28660.1"/>
    <property type="molecule type" value="Genomic_DNA"/>
</dbReference>
<dbReference type="PANTHER" id="PTHR33495:SF2">
    <property type="entry name" value="ANTI-SIGMA FACTOR ANTAGONIST TM_1081-RELATED"/>
    <property type="match status" value="1"/>
</dbReference>
<proteinExistence type="inferred from homology"/>
<gene>
    <name evidence="4" type="ORF">GTS_02930</name>
</gene>
<dbReference type="Proteomes" id="UP000298860">
    <property type="component" value="Unassembled WGS sequence"/>
</dbReference>
<dbReference type="PANTHER" id="PTHR33495">
    <property type="entry name" value="ANTI-SIGMA FACTOR ANTAGONIST TM_1081-RELATED-RELATED"/>
    <property type="match status" value="1"/>
</dbReference>
<comment type="caution">
    <text evidence="4">The sequence shown here is derived from an EMBL/GenBank/DDBJ whole genome shotgun (WGS) entry which is preliminary data.</text>
</comment>
<name>A0A4D4J0I1_9PSEU</name>
<dbReference type="InterPro" id="IPR002645">
    <property type="entry name" value="STAS_dom"/>
</dbReference>
<dbReference type="CDD" id="cd07043">
    <property type="entry name" value="STAS_anti-anti-sigma_factors"/>
    <property type="match status" value="1"/>
</dbReference>
<dbReference type="InterPro" id="IPR003658">
    <property type="entry name" value="Anti-sigma_ant"/>
</dbReference>
<comment type="similarity">
    <text evidence="1 2">Belongs to the anti-sigma-factor antagonist family.</text>
</comment>
<dbReference type="PROSITE" id="PS50801">
    <property type="entry name" value="STAS"/>
    <property type="match status" value="1"/>
</dbReference>
<evidence type="ECO:0000256" key="2">
    <source>
        <dbReference type="RuleBase" id="RU003749"/>
    </source>
</evidence>
<dbReference type="Gene3D" id="3.30.750.24">
    <property type="entry name" value="STAS domain"/>
    <property type="match status" value="1"/>
</dbReference>
<feature type="domain" description="STAS" evidence="3">
    <location>
        <begin position="3"/>
        <end position="110"/>
    </location>
</feature>
<organism evidence="4 5">
    <name type="scientific">Gandjariella thermophila</name>
    <dbReference type="NCBI Taxonomy" id="1931992"/>
    <lineage>
        <taxon>Bacteria</taxon>
        <taxon>Bacillati</taxon>
        <taxon>Actinomycetota</taxon>
        <taxon>Actinomycetes</taxon>
        <taxon>Pseudonocardiales</taxon>
        <taxon>Pseudonocardiaceae</taxon>
        <taxon>Gandjariella</taxon>
    </lineage>
</organism>
<reference evidence="5" key="1">
    <citation type="submission" date="2019-04" db="EMBL/GenBank/DDBJ databases">
        <title>Draft genome sequence of Pseudonocardiaceae bacterium SL3-2-4.</title>
        <authorList>
            <person name="Ningsih F."/>
            <person name="Yokota A."/>
            <person name="Sakai Y."/>
            <person name="Nanatani K."/>
            <person name="Yabe S."/>
            <person name="Oetari A."/>
            <person name="Sjamsuridzal W."/>
        </authorList>
    </citation>
    <scope>NUCLEOTIDE SEQUENCE [LARGE SCALE GENOMIC DNA]</scope>
    <source>
        <strain evidence="5">SL3-2-4</strain>
    </source>
</reference>
<keyword evidence="5" id="KW-1185">Reference proteome</keyword>
<dbReference type="Pfam" id="PF01740">
    <property type="entry name" value="STAS"/>
    <property type="match status" value="1"/>
</dbReference>
<dbReference type="NCBIfam" id="TIGR00377">
    <property type="entry name" value="ant_ant_sig"/>
    <property type="match status" value="1"/>
</dbReference>
<evidence type="ECO:0000313" key="5">
    <source>
        <dbReference type="Proteomes" id="UP000298860"/>
    </source>
</evidence>
<evidence type="ECO:0000259" key="3">
    <source>
        <dbReference type="PROSITE" id="PS50801"/>
    </source>
</evidence>
<evidence type="ECO:0000313" key="4">
    <source>
        <dbReference type="EMBL" id="GDY28660.1"/>
    </source>
</evidence>
<dbReference type="InterPro" id="IPR036513">
    <property type="entry name" value="STAS_dom_sf"/>
</dbReference>
<protein>
    <recommendedName>
        <fullName evidence="2">Anti-sigma factor antagonist</fullName>
    </recommendedName>
</protein>
<evidence type="ECO:0000256" key="1">
    <source>
        <dbReference type="ARBA" id="ARBA00009013"/>
    </source>
</evidence>
<dbReference type="GO" id="GO:0043856">
    <property type="term" value="F:anti-sigma factor antagonist activity"/>
    <property type="evidence" value="ECO:0007669"/>
    <property type="project" value="InterPro"/>
</dbReference>
<dbReference type="AlphaFoldDB" id="A0A4D4J0I1"/>
<dbReference type="SUPFAM" id="SSF52091">
    <property type="entry name" value="SpoIIaa-like"/>
    <property type="match status" value="1"/>
</dbReference>
<accession>A0A4D4J0I1</accession>
<sequence length="110" mass="11368">MISFSTEHQEQGVVVLSVIGEVDLHTGPELRSAVRAALTDPQTRQVRVDLAGVSFMDSTGVSALVGGHGEAQERGITLVVANPQPHVSKVLRIVGLDKVLGVTSDSAGGG</sequence>